<dbReference type="AlphaFoldDB" id="A0A0R2DS01"/>
<feature type="binding site" evidence="8">
    <location>
        <begin position="7"/>
        <end position="15"/>
    </location>
    <ligand>
        <name>ATP</name>
        <dbReference type="ChEBI" id="CHEBI:30616"/>
    </ligand>
</feature>
<dbReference type="CDD" id="cd02020">
    <property type="entry name" value="CMPK"/>
    <property type="match status" value="1"/>
</dbReference>
<dbReference type="Pfam" id="PF02224">
    <property type="entry name" value="Cytidylate_kin"/>
    <property type="match status" value="1"/>
</dbReference>
<keyword evidence="4 8" id="KW-0418">Kinase</keyword>
<dbReference type="GO" id="GO:0015949">
    <property type="term" value="P:nucleobase-containing small molecule interconversion"/>
    <property type="evidence" value="ECO:0007669"/>
    <property type="project" value="TreeGrafter"/>
</dbReference>
<evidence type="ECO:0000256" key="2">
    <source>
        <dbReference type="ARBA" id="ARBA00022679"/>
    </source>
</evidence>
<dbReference type="PANTHER" id="PTHR21299">
    <property type="entry name" value="CYTIDYLATE KINASE/PANTOATE-BETA-ALANINE LIGASE"/>
    <property type="match status" value="1"/>
</dbReference>
<keyword evidence="2 8" id="KW-0808">Transferase</keyword>
<evidence type="ECO:0000256" key="4">
    <source>
        <dbReference type="ARBA" id="ARBA00022777"/>
    </source>
</evidence>
<evidence type="ECO:0000256" key="5">
    <source>
        <dbReference type="ARBA" id="ARBA00022840"/>
    </source>
</evidence>
<dbReference type="EC" id="2.7.4.25" evidence="8"/>
<dbReference type="GO" id="GO:0005524">
    <property type="term" value="F:ATP binding"/>
    <property type="evidence" value="ECO:0007669"/>
    <property type="project" value="UniProtKB-UniRule"/>
</dbReference>
<proteinExistence type="inferred from homology"/>
<keyword evidence="8" id="KW-0963">Cytoplasm</keyword>
<comment type="catalytic activity">
    <reaction evidence="7 8">
        <text>CMP + ATP = CDP + ADP</text>
        <dbReference type="Rhea" id="RHEA:11600"/>
        <dbReference type="ChEBI" id="CHEBI:30616"/>
        <dbReference type="ChEBI" id="CHEBI:58069"/>
        <dbReference type="ChEBI" id="CHEBI:60377"/>
        <dbReference type="ChEBI" id="CHEBI:456216"/>
        <dbReference type="EC" id="2.7.4.25"/>
    </reaction>
</comment>
<dbReference type="InterPro" id="IPR003136">
    <property type="entry name" value="Cytidylate_kin"/>
</dbReference>
<comment type="caution">
    <text evidence="10">The sequence shown here is derived from an EMBL/GenBank/DDBJ whole genome shotgun (WGS) entry which is preliminary data.</text>
</comment>
<dbReference type="Proteomes" id="UP000051378">
    <property type="component" value="Unassembled WGS sequence"/>
</dbReference>
<comment type="subcellular location">
    <subcellularLocation>
        <location evidence="8">Cytoplasm</location>
    </subcellularLocation>
</comment>
<evidence type="ECO:0000256" key="3">
    <source>
        <dbReference type="ARBA" id="ARBA00022741"/>
    </source>
</evidence>
<reference evidence="10 11" key="1">
    <citation type="journal article" date="2015" name="Genome Announc.">
        <title>Expanding the biotechnology potential of lactobacilli through comparative genomics of 213 strains and associated genera.</title>
        <authorList>
            <person name="Sun Z."/>
            <person name="Harris H.M."/>
            <person name="McCann A."/>
            <person name="Guo C."/>
            <person name="Argimon S."/>
            <person name="Zhang W."/>
            <person name="Yang X."/>
            <person name="Jeffery I.B."/>
            <person name="Cooney J.C."/>
            <person name="Kagawa T.F."/>
            <person name="Liu W."/>
            <person name="Song Y."/>
            <person name="Salvetti E."/>
            <person name="Wrobel A."/>
            <person name="Rasinkangas P."/>
            <person name="Parkhill J."/>
            <person name="Rea M.C."/>
            <person name="O'Sullivan O."/>
            <person name="Ritari J."/>
            <person name="Douillard F.P."/>
            <person name="Paul Ross R."/>
            <person name="Yang R."/>
            <person name="Briner A.E."/>
            <person name="Felis G.E."/>
            <person name="de Vos W.M."/>
            <person name="Barrangou R."/>
            <person name="Klaenhammer T.R."/>
            <person name="Caufield P.W."/>
            <person name="Cui Y."/>
            <person name="Zhang H."/>
            <person name="O'Toole P.W."/>
        </authorList>
    </citation>
    <scope>NUCLEOTIDE SEQUENCE [LARGE SCALE GENOMIC DNA]</scope>
    <source>
        <strain evidence="10 11">DSM 23037</strain>
    </source>
</reference>
<gene>
    <name evidence="8" type="primary">cmk</name>
    <name evidence="10" type="ORF">FC86_GL000762</name>
</gene>
<comment type="catalytic activity">
    <reaction evidence="6 8">
        <text>dCMP + ATP = dCDP + ADP</text>
        <dbReference type="Rhea" id="RHEA:25094"/>
        <dbReference type="ChEBI" id="CHEBI:30616"/>
        <dbReference type="ChEBI" id="CHEBI:57566"/>
        <dbReference type="ChEBI" id="CHEBI:58593"/>
        <dbReference type="ChEBI" id="CHEBI:456216"/>
        <dbReference type="EC" id="2.7.4.25"/>
    </reaction>
</comment>
<evidence type="ECO:0000256" key="8">
    <source>
        <dbReference type="HAMAP-Rule" id="MF_00238"/>
    </source>
</evidence>
<dbReference type="GO" id="GO:0006220">
    <property type="term" value="P:pyrimidine nucleotide metabolic process"/>
    <property type="evidence" value="ECO:0007669"/>
    <property type="project" value="UniProtKB-UniRule"/>
</dbReference>
<dbReference type="RefSeq" id="WP_056974973.1">
    <property type="nucleotide sequence ID" value="NZ_AYZL01000020.1"/>
</dbReference>
<dbReference type="Gene3D" id="3.40.50.300">
    <property type="entry name" value="P-loop containing nucleotide triphosphate hydrolases"/>
    <property type="match status" value="1"/>
</dbReference>
<dbReference type="NCBIfam" id="TIGR00017">
    <property type="entry name" value="cmk"/>
    <property type="match status" value="1"/>
</dbReference>
<keyword evidence="5 8" id="KW-0067">ATP-binding</keyword>
<organism evidence="10 11">
    <name type="scientific">Holzapfeliella floricola DSM 23037 = JCM 16512</name>
    <dbReference type="NCBI Taxonomy" id="1423744"/>
    <lineage>
        <taxon>Bacteria</taxon>
        <taxon>Bacillati</taxon>
        <taxon>Bacillota</taxon>
        <taxon>Bacilli</taxon>
        <taxon>Lactobacillales</taxon>
        <taxon>Lactobacillaceae</taxon>
        <taxon>Holzapfeliella</taxon>
    </lineage>
</organism>
<evidence type="ECO:0000313" key="11">
    <source>
        <dbReference type="Proteomes" id="UP000051378"/>
    </source>
</evidence>
<dbReference type="GO" id="GO:0005829">
    <property type="term" value="C:cytosol"/>
    <property type="evidence" value="ECO:0007669"/>
    <property type="project" value="TreeGrafter"/>
</dbReference>
<dbReference type="STRING" id="1423744.FC86_GL000762"/>
<evidence type="ECO:0000256" key="6">
    <source>
        <dbReference type="ARBA" id="ARBA00047615"/>
    </source>
</evidence>
<feature type="domain" description="Cytidylate kinase" evidence="9">
    <location>
        <begin position="3"/>
        <end position="216"/>
    </location>
</feature>
<dbReference type="SUPFAM" id="SSF52540">
    <property type="entry name" value="P-loop containing nucleoside triphosphate hydrolases"/>
    <property type="match status" value="1"/>
</dbReference>
<dbReference type="InterPro" id="IPR011994">
    <property type="entry name" value="Cytidylate_kinase_dom"/>
</dbReference>
<dbReference type="HAMAP" id="MF_00238">
    <property type="entry name" value="Cytidyl_kinase_type1"/>
    <property type="match status" value="1"/>
</dbReference>
<evidence type="ECO:0000313" key="10">
    <source>
        <dbReference type="EMBL" id="KRN03655.1"/>
    </source>
</evidence>
<dbReference type="PATRIC" id="fig|1423744.4.peg.782"/>
<comment type="similarity">
    <text evidence="1 8">Belongs to the cytidylate kinase family. Type 1 subfamily.</text>
</comment>
<dbReference type="InterPro" id="IPR027417">
    <property type="entry name" value="P-loop_NTPase"/>
</dbReference>
<evidence type="ECO:0000256" key="7">
    <source>
        <dbReference type="ARBA" id="ARBA00048478"/>
    </source>
</evidence>
<dbReference type="PANTHER" id="PTHR21299:SF2">
    <property type="entry name" value="CYTIDYLATE KINASE"/>
    <property type="match status" value="1"/>
</dbReference>
<name>A0A0R2DS01_9LACO</name>
<dbReference type="EMBL" id="AYZL01000020">
    <property type="protein sequence ID" value="KRN03655.1"/>
    <property type="molecule type" value="Genomic_DNA"/>
</dbReference>
<evidence type="ECO:0000256" key="1">
    <source>
        <dbReference type="ARBA" id="ARBA00009427"/>
    </source>
</evidence>
<dbReference type="GO" id="GO:0036431">
    <property type="term" value="F:dCMP kinase activity"/>
    <property type="evidence" value="ECO:0007669"/>
    <property type="project" value="InterPro"/>
</dbReference>
<evidence type="ECO:0000259" key="9">
    <source>
        <dbReference type="Pfam" id="PF02224"/>
    </source>
</evidence>
<sequence>MQIAIDGPASAGKSTVAKKLAHNLNYMYLDTGAMYRGVTLEFLKDDIDLTNEELISQKLKNINLTFETVDNQQHILINGVDKGQEIRSVAVTNLVSDVASIKQVREFLVAEQRRIAGKHNVVMDGRDIGTTVLPNAEVKVFMLASVEERAQRRLLDYQRSGEEISLSQIEKDIKSRDYKDQHRAISPLVKATDAVELDTTSLSIDEVVEKLKKIIEKR</sequence>
<dbReference type="OrthoDB" id="9807434at2"/>
<accession>A0A0R2DS01</accession>
<dbReference type="GO" id="GO:0036430">
    <property type="term" value="F:CMP kinase activity"/>
    <property type="evidence" value="ECO:0007669"/>
    <property type="project" value="RHEA"/>
</dbReference>
<protein>
    <recommendedName>
        <fullName evidence="8">Cytidylate kinase</fullName>
        <shortName evidence="8">CK</shortName>
        <ecNumber evidence="8">2.7.4.25</ecNumber>
    </recommendedName>
    <alternativeName>
        <fullName evidence="8">Cytidine monophosphate kinase</fullName>
        <shortName evidence="8">CMP kinase</shortName>
    </alternativeName>
</protein>
<keyword evidence="3 8" id="KW-0547">Nucleotide-binding</keyword>
<keyword evidence="11" id="KW-1185">Reference proteome</keyword>